<dbReference type="EMBL" id="CP035492">
    <property type="protein sequence ID" value="QAY65219.1"/>
    <property type="molecule type" value="Genomic_DNA"/>
</dbReference>
<accession>A0A4P6EUA5</accession>
<evidence type="ECO:0000313" key="1">
    <source>
        <dbReference type="EMBL" id="QAY65219.1"/>
    </source>
</evidence>
<gene>
    <name evidence="1" type="ORF">ET464_01295</name>
</gene>
<organism evidence="1 2">
    <name type="scientific">Paenibacillus protaetiae</name>
    <dbReference type="NCBI Taxonomy" id="2509456"/>
    <lineage>
        <taxon>Bacteria</taxon>
        <taxon>Bacillati</taxon>
        <taxon>Bacillota</taxon>
        <taxon>Bacilli</taxon>
        <taxon>Bacillales</taxon>
        <taxon>Paenibacillaceae</taxon>
        <taxon>Paenibacillus</taxon>
    </lineage>
</organism>
<protein>
    <submittedName>
        <fullName evidence="1">YheC/YheD family protein</fullName>
    </submittedName>
</protein>
<dbReference type="AlphaFoldDB" id="A0A4P6EUA5"/>
<dbReference type="KEGG" id="pprt:ET464_01295"/>
<dbReference type="OrthoDB" id="7869153at2"/>
<dbReference type="RefSeq" id="WP_129437570.1">
    <property type="nucleotide sequence ID" value="NZ_CP035492.1"/>
</dbReference>
<sequence>MKRSIDKWYKTKKLLLDRNLRSYIPNTKRMNKKTLHSMLKQYGMVYVKPNTGSQGRGVIRVDRVNGRKGTSWKYQSGSSVHRFSSYRNAYRSLHKAADGKPYLIQKGIRMLRYRSRPFDFRIVVQKKPRSPWKVTGMAARLAHPAKIVTNGSQGGTIYSVSGLLSKKLKPRSVRRLTRQMEQMGLQTAARLHRTFPKLWEIGLDVAVDTSLHPWILEVNSKPDPCPFAQLNDPSMLREMIRYGKANGRTYKLHCKKSHKGGF</sequence>
<dbReference type="Proteomes" id="UP000293568">
    <property type="component" value="Chromosome"/>
</dbReference>
<dbReference type="Gene3D" id="3.30.470.20">
    <property type="entry name" value="ATP-grasp fold, B domain"/>
    <property type="match status" value="1"/>
</dbReference>
<dbReference type="InterPro" id="IPR026838">
    <property type="entry name" value="YheC/D"/>
</dbReference>
<reference evidence="1 2" key="1">
    <citation type="submission" date="2019-01" db="EMBL/GenBank/DDBJ databases">
        <title>Genome sequencing of strain FW100M-2.</title>
        <authorList>
            <person name="Heo J."/>
            <person name="Kim S.-J."/>
            <person name="Kim J.-S."/>
            <person name="Hong S.-B."/>
            <person name="Kwon S.-W."/>
        </authorList>
    </citation>
    <scope>NUCLEOTIDE SEQUENCE [LARGE SCALE GENOMIC DNA]</scope>
    <source>
        <strain evidence="1 2">FW100M-2</strain>
    </source>
</reference>
<dbReference type="Pfam" id="PF14398">
    <property type="entry name" value="ATPgrasp_YheCD"/>
    <property type="match status" value="1"/>
</dbReference>
<name>A0A4P6EUA5_9BACL</name>
<keyword evidence="2" id="KW-1185">Reference proteome</keyword>
<evidence type="ECO:0000313" key="2">
    <source>
        <dbReference type="Proteomes" id="UP000293568"/>
    </source>
</evidence>
<dbReference type="SUPFAM" id="SSF56059">
    <property type="entry name" value="Glutathione synthetase ATP-binding domain-like"/>
    <property type="match status" value="1"/>
</dbReference>
<proteinExistence type="predicted"/>